<dbReference type="GO" id="GO:0003697">
    <property type="term" value="F:single-stranded DNA binding"/>
    <property type="evidence" value="ECO:0007669"/>
    <property type="project" value="InterPro"/>
</dbReference>
<reference evidence="3 4" key="1">
    <citation type="submission" date="2018-08" db="EMBL/GenBank/DDBJ databases">
        <title>A genome reference for cultivated species of the human gut microbiota.</title>
        <authorList>
            <person name="Zou Y."/>
            <person name="Xue W."/>
            <person name="Luo G."/>
        </authorList>
    </citation>
    <scope>NUCLEOTIDE SEQUENCE [LARGE SCALE GENOMIC DNA]</scope>
    <source>
        <strain evidence="3 4">TF06-40</strain>
    </source>
</reference>
<evidence type="ECO:0000259" key="1">
    <source>
        <dbReference type="Pfam" id="PF08401"/>
    </source>
</evidence>
<dbReference type="AlphaFoldDB" id="A0AA92VTT9"/>
<proteinExistence type="predicted"/>
<gene>
    <name evidence="3" type="ORF">DXC61_12545</name>
</gene>
<dbReference type="InterPro" id="IPR041459">
    <property type="entry name" value="MPTase-PolyVal"/>
</dbReference>
<evidence type="ECO:0000259" key="2">
    <source>
        <dbReference type="Pfam" id="PF18818"/>
    </source>
</evidence>
<feature type="domain" description="N-terminal" evidence="1">
    <location>
        <begin position="21"/>
        <end position="170"/>
    </location>
</feature>
<protein>
    <submittedName>
        <fullName evidence="3">DUF1738 domain-containing protein</fullName>
    </submittedName>
</protein>
<dbReference type="InterPro" id="IPR013610">
    <property type="entry name" value="ArdC_N"/>
</dbReference>
<organism evidence="3 4">
    <name type="scientific">Segatella copri</name>
    <dbReference type="NCBI Taxonomy" id="165179"/>
    <lineage>
        <taxon>Bacteria</taxon>
        <taxon>Pseudomonadati</taxon>
        <taxon>Bacteroidota</taxon>
        <taxon>Bacteroidia</taxon>
        <taxon>Bacteroidales</taxon>
        <taxon>Prevotellaceae</taxon>
        <taxon>Segatella</taxon>
    </lineage>
</organism>
<name>A0AA92VTT9_9BACT</name>
<evidence type="ECO:0000313" key="4">
    <source>
        <dbReference type="Proteomes" id="UP000261187"/>
    </source>
</evidence>
<accession>A0AA92VTT9</accession>
<sequence>MIMADYKKYNTDGRSSEDRALDKFAEMMIEKINTLQNDWKKPWFSEGSLTWPKNLSGREYNGMNALMLMMHCEKQGYKLPVFCTFDRVAGLNFNKDKQGKRQQVKDNNGEALPQATILKGEKSFPVFITTFTVVNKETREKIKYDDYRLMSEERRKEYNVYPKLQVYNVFNVAQTNLQEARPELYKKLEAAAGVNRPLNQGDDFSFPAMDKMIKENGWICPIKPVYGDNAYYSISKNEIVIPEKRQFKDGESFYTNLGHEMAHSTGAENHLGRLRPASFGSAEYAREELVAELSAALVAQRFGMTKHLKEDSASYLKNWLDSLKESPEFIKTTLTDVKKASHMINQHIDAMQLKIDQEQSQEAEQKQEKAPTMYYASVAYLQTTDATDRLDKFKNDGNYDALLTEAKEYDQGDAPELSKINLSPTKYRGDDLLVEDEHYAVVYNPTVGGTYDVMRKVSAEEIKDNIIRYDLPEDATDDVKKVAKLMEKEEVVAQEEEQHYHRGR</sequence>
<dbReference type="EMBL" id="QSSA01000031">
    <property type="protein sequence ID" value="RGL57000.1"/>
    <property type="molecule type" value="Genomic_DNA"/>
</dbReference>
<dbReference type="Pfam" id="PF08401">
    <property type="entry name" value="ArdcN"/>
    <property type="match status" value="1"/>
</dbReference>
<dbReference type="Proteomes" id="UP000261187">
    <property type="component" value="Unassembled WGS sequence"/>
</dbReference>
<dbReference type="Pfam" id="PF18818">
    <property type="entry name" value="MPTase-PolyVal"/>
    <property type="match status" value="1"/>
</dbReference>
<feature type="domain" description="Polyvalent protein metallopeptidase" evidence="2">
    <location>
        <begin position="227"/>
        <end position="330"/>
    </location>
</feature>
<comment type="caution">
    <text evidence="3">The sequence shown here is derived from an EMBL/GenBank/DDBJ whole genome shotgun (WGS) entry which is preliminary data.</text>
</comment>
<evidence type="ECO:0000313" key="3">
    <source>
        <dbReference type="EMBL" id="RGL57000.1"/>
    </source>
</evidence>